<evidence type="ECO:0000313" key="2">
    <source>
        <dbReference type="Proteomes" id="UP000318878"/>
    </source>
</evidence>
<dbReference type="Proteomes" id="UP000318878">
    <property type="component" value="Unassembled WGS sequence"/>
</dbReference>
<accession>A0A5C5VKE4</accession>
<dbReference type="RefSeq" id="WP_146429276.1">
    <property type="nucleotide sequence ID" value="NZ_SJPF01000001.1"/>
</dbReference>
<sequence length="78" mass="8767">MNLETENQPLEVVLSVTGKTFINGVEALLDAHLRRLCSQERCARSVRIVAGEECRFDHVAEIFRVCRHWGVADISLAS</sequence>
<comment type="caution">
    <text evidence="1">The sequence shown here is derived from an EMBL/GenBank/DDBJ whole genome shotgun (WGS) entry which is preliminary data.</text>
</comment>
<dbReference type="OrthoDB" id="282769at2"/>
<evidence type="ECO:0008006" key="3">
    <source>
        <dbReference type="Google" id="ProtNLM"/>
    </source>
</evidence>
<protein>
    <recommendedName>
        <fullName evidence="3">STAS domain-containing protein</fullName>
    </recommendedName>
</protein>
<reference evidence="1 2" key="1">
    <citation type="submission" date="2019-02" db="EMBL/GenBank/DDBJ databases">
        <title>Deep-cultivation of Planctomycetes and their phenomic and genomic characterization uncovers novel biology.</title>
        <authorList>
            <person name="Wiegand S."/>
            <person name="Jogler M."/>
            <person name="Boedeker C."/>
            <person name="Pinto D."/>
            <person name="Vollmers J."/>
            <person name="Rivas-Marin E."/>
            <person name="Kohn T."/>
            <person name="Peeters S.H."/>
            <person name="Heuer A."/>
            <person name="Rast P."/>
            <person name="Oberbeckmann S."/>
            <person name="Bunk B."/>
            <person name="Jeske O."/>
            <person name="Meyerdierks A."/>
            <person name="Storesund J.E."/>
            <person name="Kallscheuer N."/>
            <person name="Luecker S."/>
            <person name="Lage O.M."/>
            <person name="Pohl T."/>
            <person name="Merkel B.J."/>
            <person name="Hornburger P."/>
            <person name="Mueller R.-W."/>
            <person name="Bruemmer F."/>
            <person name="Labrenz M."/>
            <person name="Spormann A.M."/>
            <person name="Op Den Camp H."/>
            <person name="Overmann J."/>
            <person name="Amann R."/>
            <person name="Jetten M.S.M."/>
            <person name="Mascher T."/>
            <person name="Medema M.H."/>
            <person name="Devos D.P."/>
            <person name="Kaster A.-K."/>
            <person name="Ovreas L."/>
            <person name="Rohde M."/>
            <person name="Galperin M.Y."/>
            <person name="Jogler C."/>
        </authorList>
    </citation>
    <scope>NUCLEOTIDE SEQUENCE [LARGE SCALE GENOMIC DNA]</scope>
    <source>
        <strain evidence="1 2">Enr8</strain>
    </source>
</reference>
<dbReference type="EMBL" id="SJPF01000001">
    <property type="protein sequence ID" value="TWT39078.1"/>
    <property type="molecule type" value="Genomic_DNA"/>
</dbReference>
<proteinExistence type="predicted"/>
<dbReference type="AlphaFoldDB" id="A0A5C5VKE4"/>
<keyword evidence="2" id="KW-1185">Reference proteome</keyword>
<name>A0A5C5VKE4_9BACT</name>
<organism evidence="1 2">
    <name type="scientific">Blastopirellula retiformator</name>
    <dbReference type="NCBI Taxonomy" id="2527970"/>
    <lineage>
        <taxon>Bacteria</taxon>
        <taxon>Pseudomonadati</taxon>
        <taxon>Planctomycetota</taxon>
        <taxon>Planctomycetia</taxon>
        <taxon>Pirellulales</taxon>
        <taxon>Pirellulaceae</taxon>
        <taxon>Blastopirellula</taxon>
    </lineage>
</organism>
<gene>
    <name evidence="1" type="ORF">Enr8_07730</name>
</gene>
<evidence type="ECO:0000313" key="1">
    <source>
        <dbReference type="EMBL" id="TWT39078.1"/>
    </source>
</evidence>